<keyword evidence="3" id="KW-1185">Reference proteome</keyword>
<feature type="transmembrane region" description="Helical" evidence="1">
    <location>
        <begin position="48"/>
        <end position="67"/>
    </location>
</feature>
<reference evidence="2 3" key="1">
    <citation type="submission" date="2021-10" db="EMBL/GenBank/DDBJ databases">
        <authorList>
            <person name="Koch H."/>
        </authorList>
    </citation>
    <scope>NUCLEOTIDE SEQUENCE [LARGE SCALE GENOMIC DNA]</scope>
    <source>
        <strain evidence="2">6680</strain>
    </source>
</reference>
<dbReference type="EMBL" id="OU912926">
    <property type="protein sequence ID" value="CAG9932620.1"/>
    <property type="molecule type" value="Genomic_DNA"/>
</dbReference>
<evidence type="ECO:0000313" key="2">
    <source>
        <dbReference type="EMBL" id="CAG9932620.1"/>
    </source>
</evidence>
<dbReference type="InterPro" id="IPR032307">
    <property type="entry name" value="PepSY_TM-like_2"/>
</dbReference>
<name>A0ABN8AQF8_9PROT</name>
<accession>A0ABN8AQF8</accession>
<organism evidence="2 3">
    <name type="scientific">Candidatus Nitrotoga arctica</name>
    <dbReference type="NCBI Taxonomy" id="453162"/>
    <lineage>
        <taxon>Bacteria</taxon>
        <taxon>Pseudomonadati</taxon>
        <taxon>Pseudomonadota</taxon>
        <taxon>Betaproteobacteria</taxon>
        <taxon>Nitrosomonadales</taxon>
        <taxon>Gallionellaceae</taxon>
        <taxon>Candidatus Nitrotoga</taxon>
    </lineage>
</organism>
<feature type="transmembrane region" description="Helical" evidence="1">
    <location>
        <begin position="184"/>
        <end position="209"/>
    </location>
</feature>
<protein>
    <submittedName>
        <fullName evidence="2">Transmembrane protein</fullName>
    </submittedName>
</protein>
<dbReference type="Proteomes" id="UP000839052">
    <property type="component" value="Chromosome"/>
</dbReference>
<keyword evidence="1" id="KW-1133">Transmembrane helix</keyword>
<sequence>MTTIVQLNTSHNVRAAKGADNDLVDSKDRDLRSRRAVFLKWLRKTHGWIGLWGAAIGLLFGVTGILLNHRTVLKIPAAQVQETTLQIPLPTPAPTTSKAMASWLQQELMVDRPASRERSEPAKPVAWGDKTLKQPAHWTVTFSSPQANLQAEYWVGNTFVTVKRSDQNIFGTLNNLHKGNNVGIPWVLLADTLAGSIILLSLTGVVLWTQLNRRRMIGFGIGLTSLTLLIGFAMQELM</sequence>
<evidence type="ECO:0000256" key="1">
    <source>
        <dbReference type="SAM" id="Phobius"/>
    </source>
</evidence>
<evidence type="ECO:0000313" key="3">
    <source>
        <dbReference type="Proteomes" id="UP000839052"/>
    </source>
</evidence>
<proteinExistence type="predicted"/>
<dbReference type="RefSeq" id="WP_239796524.1">
    <property type="nucleotide sequence ID" value="NZ_OU912926.1"/>
</dbReference>
<dbReference type="PANTHER" id="PTHR40115">
    <property type="entry name" value="INNER MEMBRANE PROTEIN WITH PEPSY TM HELIX"/>
    <property type="match status" value="1"/>
</dbReference>
<keyword evidence="1 2" id="KW-0812">Transmembrane</keyword>
<dbReference type="Pfam" id="PF16357">
    <property type="entry name" value="PepSY_TM_like_2"/>
    <property type="match status" value="1"/>
</dbReference>
<feature type="transmembrane region" description="Helical" evidence="1">
    <location>
        <begin position="216"/>
        <end position="234"/>
    </location>
</feature>
<keyword evidence="1" id="KW-0472">Membrane</keyword>
<gene>
    <name evidence="2" type="ORF">NTG6680_1367</name>
</gene>
<dbReference type="PANTHER" id="PTHR40115:SF1">
    <property type="entry name" value="INNER MEMBRANE PROTEIN WITH PEPSY TM HELIX"/>
    <property type="match status" value="1"/>
</dbReference>